<evidence type="ECO:0000256" key="5">
    <source>
        <dbReference type="ARBA" id="ARBA00023157"/>
    </source>
</evidence>
<feature type="domain" description="SRCR" evidence="9">
    <location>
        <begin position="510"/>
        <end position="602"/>
    </location>
</feature>
<dbReference type="SUPFAM" id="SSF56487">
    <property type="entry name" value="SRCR-like"/>
    <property type="match status" value="11"/>
</dbReference>
<accession>A0A8C6WU73</accession>
<feature type="domain" description="SRCR" evidence="9">
    <location>
        <begin position="605"/>
        <end position="696"/>
    </location>
</feature>
<evidence type="ECO:0000256" key="7">
    <source>
        <dbReference type="PROSITE-ProRule" id="PRU00196"/>
    </source>
</evidence>
<dbReference type="InterPro" id="IPR036772">
    <property type="entry name" value="SRCR-like_dom_sf"/>
</dbReference>
<feature type="domain" description="SRCR" evidence="9">
    <location>
        <begin position="699"/>
        <end position="791"/>
    </location>
</feature>
<keyword evidence="4" id="KW-0677">Repeat</keyword>
<comment type="caution">
    <text evidence="7">Lacks conserved residue(s) required for the propagation of feature annotation.</text>
</comment>
<evidence type="ECO:0000256" key="6">
    <source>
        <dbReference type="ARBA" id="ARBA00023180"/>
    </source>
</evidence>
<dbReference type="GO" id="GO:0005886">
    <property type="term" value="C:plasma membrane"/>
    <property type="evidence" value="ECO:0007669"/>
    <property type="project" value="TreeGrafter"/>
</dbReference>
<feature type="domain" description="SRCR" evidence="9">
    <location>
        <begin position="318"/>
        <end position="410"/>
    </location>
</feature>
<dbReference type="Pfam" id="PF00530">
    <property type="entry name" value="SRCR"/>
    <property type="match status" value="10"/>
</dbReference>
<proteinExistence type="predicted"/>
<reference evidence="10" key="1">
    <citation type="submission" date="2025-08" db="UniProtKB">
        <authorList>
            <consortium name="Ensembl"/>
        </authorList>
    </citation>
    <scope>IDENTIFICATION</scope>
</reference>
<dbReference type="PANTHER" id="PTHR48071">
    <property type="entry name" value="SRCR DOMAIN-CONTAINING PROTEIN"/>
    <property type="match status" value="1"/>
</dbReference>
<feature type="domain" description="SRCR" evidence="9">
    <location>
        <begin position="794"/>
        <end position="887"/>
    </location>
</feature>
<evidence type="ECO:0000256" key="2">
    <source>
        <dbReference type="ARBA" id="ARBA00022525"/>
    </source>
</evidence>
<sequence>MSRRVELLLLLSFCCYGAVAANGNSTKPFSLRLVDGNSRCQGRLQVQRAGQDWTEVRPLSAPLWFGNRACAELDCGSALSLEEKTVPHRDAVQVFPSFCADSSLIDCFDSDSRYSPDSLELTCSDSVRLVGGRSLCSGSLQIQDQSLAQSWAGVCEGALDRRGAEVLCRELGCGAPLLQGALSPLGQTFHCEGNESKLMDCNRTRTGPETCPTLNLTCKEPLRLVGGASHCEGTVEAELRGEWRRVMTPDHWDLETAAAVCRGLDCGSAVSTEKRRGSDWSEAWRVKTACMKKSSVRECLYDYGSSTSYLQVICSDSVRLVGGRSLCSGSLQIQDQSLAQSWAGVCEGALDRRGAEVLCRELSCGAPLLQGALSPLGQTFHCEGNESKLMDCNRTRTGPETCPTLNLTCKEPLRLVGGASRCEGMVEAEHRGEWRRVATYISDSWDLEAATVVCRDLDCGSPVSKERRDGSDTEVWGVDTDCMKKSSVRDCIFGGGSSSSFLQVICSDSVRLVGGRSLCSGSLQIQDQSLAQSWAGVCEGALDRRGAEVLCRELRCGAPLLQGALSPLGQTFHCEGNESKLMDCNRTRTGPETCPTLNLTCKEPLRLVGGASRCEGTVEAELRGEWRRVTASGSWDLEEAAVMCRDLDCGSPVSAEEREGSDSEVWGVDPYCVKESSVRECLYDESSPSLLQVICSDSVRLVGGRSLCSGSLQIQDHSLAQSWAGVCEGALDRRGAEVLCRELGCGAPLLQGALSPLGQTFHCEGNESKLMDCNRTRTGPETCPTLNLTCKEPLRLVGGPSRCAGTLEVRHRGEWRRMMTAGRWPLDSAAVVCRSLDCGSAVSTEMRRGSNSSDVWAIFPDCEAEAPLRDCVVGPANDTDSMEVVCSDSVRLVGGRSLCSGSLQIQDQSLAQSWTSVCEGALGRHGAEVLCRELGCGAPLLQGALSPLGQTFHCEGNESKLMDCPRTRTGPETCPTLQLTCEEPLRLVRGSSRCEGTLELKFRGEWQRVMTPYYPWDLEAASGVCRDLGCGSVVSRVSTVILRENLWGVKADCVKRAAVRECVFSGSLYRAYDLDVLCSGHQEAPKDRTVP</sequence>
<dbReference type="SMART" id="SM00202">
    <property type="entry name" value="SR"/>
    <property type="match status" value="10"/>
</dbReference>
<dbReference type="PANTHER" id="PTHR48071:SF15">
    <property type="entry name" value="SRCR DOMAIN-CONTAINING PROTEIN"/>
    <property type="match status" value="1"/>
</dbReference>
<dbReference type="PROSITE" id="PS50287">
    <property type="entry name" value="SRCR_2"/>
    <property type="match status" value="11"/>
</dbReference>
<keyword evidence="3 8" id="KW-0732">Signal</keyword>
<keyword evidence="2" id="KW-0964">Secreted</keyword>
<evidence type="ECO:0000313" key="11">
    <source>
        <dbReference type="Proteomes" id="UP000694523"/>
    </source>
</evidence>
<evidence type="ECO:0000256" key="3">
    <source>
        <dbReference type="ARBA" id="ARBA00022729"/>
    </source>
</evidence>
<protein>
    <recommendedName>
        <fullName evidence="9">SRCR domain-containing protein</fullName>
    </recommendedName>
</protein>
<keyword evidence="11" id="KW-1185">Reference proteome</keyword>
<dbReference type="PRINTS" id="PR00258">
    <property type="entry name" value="SPERACTRCPTR"/>
</dbReference>
<dbReference type="GO" id="GO:0004252">
    <property type="term" value="F:serine-type endopeptidase activity"/>
    <property type="evidence" value="ECO:0007669"/>
    <property type="project" value="TreeGrafter"/>
</dbReference>
<feature type="domain" description="SRCR" evidence="9">
    <location>
        <begin position="127"/>
        <end position="219"/>
    </location>
</feature>
<feature type="disulfide bond" evidence="7">
    <location>
        <begin position="954"/>
        <end position="964"/>
    </location>
</feature>
<keyword evidence="5 7" id="KW-1015">Disulfide bond</keyword>
<dbReference type="Proteomes" id="UP000694523">
    <property type="component" value="Unplaced"/>
</dbReference>
<feature type="disulfide bond" evidence="7">
    <location>
        <begin position="763"/>
        <end position="773"/>
    </location>
</feature>
<dbReference type="Gene3D" id="3.10.250.10">
    <property type="entry name" value="SRCR-like domain"/>
    <property type="match status" value="11"/>
</dbReference>
<evidence type="ECO:0000256" key="1">
    <source>
        <dbReference type="ARBA" id="ARBA00004613"/>
    </source>
</evidence>
<evidence type="ECO:0000259" key="9">
    <source>
        <dbReference type="PROSITE" id="PS50287"/>
    </source>
</evidence>
<feature type="domain" description="SRCR" evidence="9">
    <location>
        <begin position="413"/>
        <end position="507"/>
    </location>
</feature>
<reference evidence="10" key="2">
    <citation type="submission" date="2025-09" db="UniProtKB">
        <authorList>
            <consortium name="Ensembl"/>
        </authorList>
    </citation>
    <scope>IDENTIFICATION</scope>
</reference>
<feature type="chain" id="PRO_5034314260" description="SRCR domain-containing protein" evidence="8">
    <location>
        <begin position="22"/>
        <end position="1091"/>
    </location>
</feature>
<dbReference type="AlphaFoldDB" id="A0A8C6WU73"/>
<evidence type="ECO:0000256" key="4">
    <source>
        <dbReference type="ARBA" id="ARBA00022737"/>
    </source>
</evidence>
<feature type="domain" description="SRCR" evidence="9">
    <location>
        <begin position="222"/>
        <end position="315"/>
    </location>
</feature>
<dbReference type="InterPro" id="IPR001190">
    <property type="entry name" value="SRCR"/>
</dbReference>
<dbReference type="GO" id="GO:0031638">
    <property type="term" value="P:zymogen activation"/>
    <property type="evidence" value="ECO:0007669"/>
    <property type="project" value="TreeGrafter"/>
</dbReference>
<feature type="disulfide bond" evidence="7">
    <location>
        <begin position="191"/>
        <end position="201"/>
    </location>
</feature>
<dbReference type="Ensembl" id="ENSNMLT00000035919.1">
    <property type="protein sequence ID" value="ENSNMLP00000032246.1"/>
    <property type="gene ID" value="ENSNMLG00000020178.1"/>
</dbReference>
<keyword evidence="6" id="KW-0325">Glycoprotein</keyword>
<feature type="disulfide bond" evidence="7">
    <location>
        <begin position="382"/>
        <end position="392"/>
    </location>
</feature>
<dbReference type="GO" id="GO:0005615">
    <property type="term" value="C:extracellular space"/>
    <property type="evidence" value="ECO:0007669"/>
    <property type="project" value="TreeGrafter"/>
</dbReference>
<feature type="signal peptide" evidence="8">
    <location>
        <begin position="1"/>
        <end position="21"/>
    </location>
</feature>
<evidence type="ECO:0000313" key="10">
    <source>
        <dbReference type="Ensembl" id="ENSNMLP00000032246.1"/>
    </source>
</evidence>
<feature type="domain" description="SRCR" evidence="9">
    <location>
        <begin position="890"/>
        <end position="982"/>
    </location>
</feature>
<comment type="subcellular location">
    <subcellularLocation>
        <location evidence="1">Secreted</location>
    </subcellularLocation>
</comment>
<name>A0A8C6WU73_9GOBI</name>
<organism evidence="10 11">
    <name type="scientific">Neogobius melanostomus</name>
    <name type="common">round goby</name>
    <dbReference type="NCBI Taxonomy" id="47308"/>
    <lineage>
        <taxon>Eukaryota</taxon>
        <taxon>Metazoa</taxon>
        <taxon>Chordata</taxon>
        <taxon>Craniata</taxon>
        <taxon>Vertebrata</taxon>
        <taxon>Euteleostomi</taxon>
        <taxon>Actinopterygii</taxon>
        <taxon>Neopterygii</taxon>
        <taxon>Teleostei</taxon>
        <taxon>Neoteleostei</taxon>
        <taxon>Acanthomorphata</taxon>
        <taxon>Gobiaria</taxon>
        <taxon>Gobiiformes</taxon>
        <taxon>Gobioidei</taxon>
        <taxon>Gobiidae</taxon>
        <taxon>Benthophilinae</taxon>
        <taxon>Neogobiini</taxon>
        <taxon>Neogobius</taxon>
    </lineage>
</organism>
<evidence type="ECO:0000256" key="8">
    <source>
        <dbReference type="SAM" id="SignalP"/>
    </source>
</evidence>
<feature type="domain" description="SRCR" evidence="9">
    <location>
        <begin position="31"/>
        <end position="124"/>
    </location>
</feature>
<feature type="domain" description="SRCR" evidence="9">
    <location>
        <begin position="985"/>
        <end position="1079"/>
    </location>
</feature>
<feature type="disulfide bond" evidence="7">
    <location>
        <begin position="574"/>
        <end position="584"/>
    </location>
</feature>